<proteinExistence type="predicted"/>
<reference evidence="1 2" key="1">
    <citation type="submission" date="2019-04" db="EMBL/GenBank/DDBJ databases">
        <authorList>
            <consortium name="DOE Joint Genome Institute"/>
            <person name="Mondo S."/>
            <person name="Kjaerbolling I."/>
            <person name="Vesth T."/>
            <person name="Frisvad J.C."/>
            <person name="Nybo J.L."/>
            <person name="Theobald S."/>
            <person name="Kildgaard S."/>
            <person name="Isbrandt T."/>
            <person name="Kuo A."/>
            <person name="Sato A."/>
            <person name="Lyhne E.K."/>
            <person name="Kogle M.E."/>
            <person name="Wiebenga A."/>
            <person name="Kun R.S."/>
            <person name="Lubbers R.J."/>
            <person name="Makela M.R."/>
            <person name="Barry K."/>
            <person name="Chovatia M."/>
            <person name="Clum A."/>
            <person name="Daum C."/>
            <person name="Haridas S."/>
            <person name="He G."/>
            <person name="LaButti K."/>
            <person name="Lipzen A."/>
            <person name="Riley R."/>
            <person name="Salamov A."/>
            <person name="Simmons B.A."/>
            <person name="Magnuson J.K."/>
            <person name="Henrissat B."/>
            <person name="Mortensen U.H."/>
            <person name="Larsen T.O."/>
            <person name="Devries R.P."/>
            <person name="Grigoriev I.V."/>
            <person name="Machida M."/>
            <person name="Baker S.E."/>
            <person name="Andersen M.R."/>
            <person name="Cantor M.N."/>
            <person name="Hua S.X."/>
        </authorList>
    </citation>
    <scope>NUCLEOTIDE SEQUENCE [LARGE SCALE GENOMIC DNA]</scope>
    <source>
        <strain evidence="1 2">CBS 119388</strain>
    </source>
</reference>
<dbReference type="GeneID" id="43668490"/>
<accession>A0A5N7CU09</accession>
<evidence type="ECO:0000313" key="2">
    <source>
        <dbReference type="Proteomes" id="UP000325579"/>
    </source>
</evidence>
<dbReference type="Proteomes" id="UP000325579">
    <property type="component" value="Unassembled WGS sequence"/>
</dbReference>
<evidence type="ECO:0000313" key="1">
    <source>
        <dbReference type="EMBL" id="KAE8397469.1"/>
    </source>
</evidence>
<dbReference type="RefSeq" id="XP_031934788.1">
    <property type="nucleotide sequence ID" value="XM_032083799.1"/>
</dbReference>
<dbReference type="AlphaFoldDB" id="A0A5N7CU09"/>
<keyword evidence="2" id="KW-1185">Reference proteome</keyword>
<sequence length="125" mass="14052">MGVVRERQRETATGQSFSALRISDTVEYSKVRSKDSGVRPSEWGIVSWTRSLVGSTSRKGSRGRCCPPAGRRFLGLSFRPNLPSAELEIAEMIGLVSQMTPGLNRVHLARNCLEYREKKNQKNKR</sequence>
<gene>
    <name evidence="1" type="ORF">BDV37DRAFT_265575</name>
</gene>
<dbReference type="EMBL" id="ML736893">
    <property type="protein sequence ID" value="KAE8397469.1"/>
    <property type="molecule type" value="Genomic_DNA"/>
</dbReference>
<name>A0A5N7CU09_9EURO</name>
<organism evidence="1 2">
    <name type="scientific">Aspergillus pseudonomiae</name>
    <dbReference type="NCBI Taxonomy" id="1506151"/>
    <lineage>
        <taxon>Eukaryota</taxon>
        <taxon>Fungi</taxon>
        <taxon>Dikarya</taxon>
        <taxon>Ascomycota</taxon>
        <taxon>Pezizomycotina</taxon>
        <taxon>Eurotiomycetes</taxon>
        <taxon>Eurotiomycetidae</taxon>
        <taxon>Eurotiales</taxon>
        <taxon>Aspergillaceae</taxon>
        <taxon>Aspergillus</taxon>
        <taxon>Aspergillus subgen. Circumdati</taxon>
    </lineage>
</organism>
<protein>
    <submittedName>
        <fullName evidence="1">Uncharacterized protein</fullName>
    </submittedName>
</protein>